<dbReference type="OrthoDB" id="3877279at2759"/>
<dbReference type="InterPro" id="IPR036915">
    <property type="entry name" value="Cyclin-like_sf"/>
</dbReference>
<gene>
    <name evidence="1" type="ORF">M436DRAFT_51188</name>
</gene>
<dbReference type="SUPFAM" id="SSF47954">
    <property type="entry name" value="Cyclin-like"/>
    <property type="match status" value="1"/>
</dbReference>
<accession>A0A074WNY7</accession>
<dbReference type="Gene3D" id="1.10.472.10">
    <property type="entry name" value="Cyclin-like"/>
    <property type="match status" value="1"/>
</dbReference>
<dbReference type="AlphaFoldDB" id="A0A074WNY7"/>
<dbReference type="EMBL" id="KL584714">
    <property type="protein sequence ID" value="KEQ71447.1"/>
    <property type="molecule type" value="Genomic_DNA"/>
</dbReference>
<dbReference type="HOGENOM" id="CLU_986891_0_0_1"/>
<reference evidence="1 2" key="1">
    <citation type="journal article" date="2014" name="BMC Genomics">
        <title>Genome sequencing of four Aureobasidium pullulans varieties: biotechnological potential, stress tolerance, and description of new species.</title>
        <authorList>
            <person name="Gostin Ar C."/>
            <person name="Ohm R.A."/>
            <person name="Kogej T."/>
            <person name="Sonjak S."/>
            <person name="Turk M."/>
            <person name="Zajc J."/>
            <person name="Zalar P."/>
            <person name="Grube M."/>
            <person name="Sun H."/>
            <person name="Han J."/>
            <person name="Sharma A."/>
            <person name="Chiniquy J."/>
            <person name="Ngan C.Y."/>
            <person name="Lipzen A."/>
            <person name="Barry K."/>
            <person name="Grigoriev I.V."/>
            <person name="Gunde-Cimerman N."/>
        </authorList>
    </citation>
    <scope>NUCLEOTIDE SEQUENCE [LARGE SCALE GENOMIC DNA]</scope>
    <source>
        <strain evidence="1 2">CBS 147.97</strain>
    </source>
</reference>
<name>A0A074WNY7_9PEZI</name>
<evidence type="ECO:0000313" key="2">
    <source>
        <dbReference type="Proteomes" id="UP000027730"/>
    </source>
</evidence>
<dbReference type="Proteomes" id="UP000027730">
    <property type="component" value="Unassembled WGS sequence"/>
</dbReference>
<sequence>MSALSSPALSFCDSLSSPDLDAYLDSLSPLSQLPSPTMKEAWWREETLHGRYDSSMSDISSSFTIAADILCNITACESCNSIKPLRSMIAQFLNSSRVPMETVALAYNILSQPTVAAMHCWHSNPVAFASGHMQSKIQQMHGPESDASCQRALVILSALSVAVSFTEDQPRNLFHWSRSVAGGIFSTEQISTMNRIVLAKLEWSIHPLAAPVAIEAALTALSGSGVMAHSKQPSLTPFIVDEDESLRLVFGPKTTVQHGLVTPEPSPDCMHGDDDLILQYLPSTPAQQSI</sequence>
<dbReference type="RefSeq" id="XP_013425472.1">
    <property type="nucleotide sequence ID" value="XM_013570018.1"/>
</dbReference>
<evidence type="ECO:0000313" key="1">
    <source>
        <dbReference type="EMBL" id="KEQ71447.1"/>
    </source>
</evidence>
<organism evidence="1 2">
    <name type="scientific">Aureobasidium namibiae CBS 147.97</name>
    <dbReference type="NCBI Taxonomy" id="1043004"/>
    <lineage>
        <taxon>Eukaryota</taxon>
        <taxon>Fungi</taxon>
        <taxon>Dikarya</taxon>
        <taxon>Ascomycota</taxon>
        <taxon>Pezizomycotina</taxon>
        <taxon>Dothideomycetes</taxon>
        <taxon>Dothideomycetidae</taxon>
        <taxon>Dothideales</taxon>
        <taxon>Saccotheciaceae</taxon>
        <taxon>Aureobasidium</taxon>
    </lineage>
</organism>
<keyword evidence="2" id="KW-1185">Reference proteome</keyword>
<proteinExistence type="predicted"/>
<protein>
    <submittedName>
        <fullName evidence="1">Uncharacterized protein</fullName>
    </submittedName>
</protein>
<dbReference type="GeneID" id="25411386"/>